<dbReference type="AlphaFoldDB" id="A0A4Y9ZNT8"/>
<sequence>MMLRSGQKYAPMAVQKPTPFHTNLRYEELISKAIKLDKRLGNHNDKMFHCIQQGKLQESTGAWSPFHPTEDDSDYSDISNVDSIPDLEDDGDVSNDSDDNDSDEPSHPHLPAAQPSGVTGIGTEAAAQKRDWTGVPKTHRSNFASHPMPTTITIDDVNAAVEYKVTRGAYTVRCLDSLQDVPWEREELDELGFRHFAWCGQIAYVILDNKDRIIAVLVPPPAEELFENERIAAGSSFSDKQTSHRRGNFMALAMCVSYGGGQKKLRPLRQARKTHSTLLSTLTSDKDVQRIANFQSDVLASYFLKVYAHVYDSMATLSQSQPELHRNFPGSIYPMTTFNLGPATACHDHNGCNNAPDVPCAITALGDFNPNKGGELIFFDLALVVCFPPGTTILLFSASIWHGNMPT</sequence>
<feature type="compositionally biased region" description="Acidic residues" evidence="1">
    <location>
        <begin position="85"/>
        <end position="103"/>
    </location>
</feature>
<dbReference type="Proteomes" id="UP000298061">
    <property type="component" value="Unassembled WGS sequence"/>
</dbReference>
<dbReference type="Gene3D" id="3.60.130.30">
    <property type="match status" value="1"/>
</dbReference>
<feature type="region of interest" description="Disordered" evidence="1">
    <location>
        <begin position="59"/>
        <end position="147"/>
    </location>
</feature>
<keyword evidence="2" id="KW-0472">Membrane</keyword>
<dbReference type="OrthoDB" id="3202607at2759"/>
<protein>
    <submittedName>
        <fullName evidence="3">Uncharacterized protein</fullName>
    </submittedName>
</protein>
<dbReference type="STRING" id="135208.A0A4Y9ZNT8"/>
<evidence type="ECO:0000313" key="4">
    <source>
        <dbReference type="Proteomes" id="UP000298061"/>
    </source>
</evidence>
<dbReference type="EMBL" id="SFCI01001382">
    <property type="protein sequence ID" value="TFY75924.1"/>
    <property type="molecule type" value="Genomic_DNA"/>
</dbReference>
<feature type="transmembrane region" description="Helical" evidence="2">
    <location>
        <begin position="377"/>
        <end position="401"/>
    </location>
</feature>
<comment type="caution">
    <text evidence="3">The sequence shown here is derived from an EMBL/GenBank/DDBJ whole genome shotgun (WGS) entry which is preliminary data.</text>
</comment>
<evidence type="ECO:0000313" key="3">
    <source>
        <dbReference type="EMBL" id="TFY75924.1"/>
    </source>
</evidence>
<reference evidence="3 4" key="1">
    <citation type="submission" date="2019-02" db="EMBL/GenBank/DDBJ databases">
        <title>Genome sequencing of the rare red list fungi Hericium alpestre (H. flagellum).</title>
        <authorList>
            <person name="Buettner E."/>
            <person name="Kellner H."/>
        </authorList>
    </citation>
    <scope>NUCLEOTIDE SEQUENCE [LARGE SCALE GENOMIC DNA]</scope>
    <source>
        <strain evidence="3 4">DSM 108284</strain>
    </source>
</reference>
<keyword evidence="2" id="KW-0812">Transmembrane</keyword>
<keyword evidence="2" id="KW-1133">Transmembrane helix</keyword>
<gene>
    <name evidence="3" type="ORF">EWM64_g8086</name>
</gene>
<evidence type="ECO:0000256" key="1">
    <source>
        <dbReference type="SAM" id="MobiDB-lite"/>
    </source>
</evidence>
<name>A0A4Y9ZNT8_9AGAM</name>
<evidence type="ECO:0000256" key="2">
    <source>
        <dbReference type="SAM" id="Phobius"/>
    </source>
</evidence>
<proteinExistence type="predicted"/>
<organism evidence="3 4">
    <name type="scientific">Hericium alpestre</name>
    <dbReference type="NCBI Taxonomy" id="135208"/>
    <lineage>
        <taxon>Eukaryota</taxon>
        <taxon>Fungi</taxon>
        <taxon>Dikarya</taxon>
        <taxon>Basidiomycota</taxon>
        <taxon>Agaricomycotina</taxon>
        <taxon>Agaricomycetes</taxon>
        <taxon>Russulales</taxon>
        <taxon>Hericiaceae</taxon>
        <taxon>Hericium</taxon>
    </lineage>
</organism>
<accession>A0A4Y9ZNT8</accession>
<keyword evidence="4" id="KW-1185">Reference proteome</keyword>